<dbReference type="EMBL" id="RQTK01001202">
    <property type="protein sequence ID" value="RUS71522.1"/>
    <property type="molecule type" value="Genomic_DNA"/>
</dbReference>
<evidence type="ECO:0000313" key="14">
    <source>
        <dbReference type="Proteomes" id="UP000271974"/>
    </source>
</evidence>
<accession>A0A433SQJ2</accession>
<dbReference type="InterPro" id="IPR020067">
    <property type="entry name" value="Frizzled_dom"/>
</dbReference>
<dbReference type="Gene3D" id="1.10.2000.10">
    <property type="entry name" value="Frizzled cysteine-rich domain"/>
    <property type="match status" value="1"/>
</dbReference>
<sequence length="478" mass="53386">MMLGIFQGPFNNRKPVNMKMATLIAIIAITSTSVIVAPALASTSASSYSNPRPSNTPEILDGSYSYFPYTPQGSYESGDPYSSAGADMGGYLSDWNHQDWVKLSGRMHQPKCVEIPRNLSLCQNIGYTRMMLPNLLGHDSLGEVSQQAGSWVHLVNLNCHPDLKVFLCSLFSPVCLDKIIYPCRTLCSSVKASCETRMKTYGFDWPEMLACKQYPEDNDMCIKLIHDIKPDNNCSACKHPLTYESLVDHYCRADVVMRVTVKGTKSVDGDSHLMLRKKKKFFKIKTGKAKTLAQDLDVVIPGGASCTCDTVNGTKQRYLIMGYRSGKQLNLTFAIVWDRSNKEFKKGVRAIRKMNTCEGIFNELSNKGNRLTPTKETKVTTSGRHGRGGKGSRRGKGTRKNGKKNRRLGNKGRKKGGKKSRKTGRKGRNGRKGRKGRKGSKNQRRGEEQSTSRVPDRTALTRREIEDRALSNFRRASE</sequence>
<dbReference type="PROSITE" id="PS50189">
    <property type="entry name" value="NTR"/>
    <property type="match status" value="1"/>
</dbReference>
<proteinExistence type="inferred from homology"/>
<feature type="disulfide bond" evidence="9">
    <location>
        <begin position="122"/>
        <end position="168"/>
    </location>
</feature>
<dbReference type="GO" id="GO:0035567">
    <property type="term" value="P:non-canonical Wnt signaling pathway"/>
    <property type="evidence" value="ECO:0007669"/>
    <property type="project" value="TreeGrafter"/>
</dbReference>
<keyword evidence="3" id="KW-0217">Developmental protein</keyword>
<organism evidence="13 14">
    <name type="scientific">Elysia chlorotica</name>
    <name type="common">Eastern emerald elysia</name>
    <name type="synonym">Sea slug</name>
    <dbReference type="NCBI Taxonomy" id="188477"/>
    <lineage>
        <taxon>Eukaryota</taxon>
        <taxon>Metazoa</taxon>
        <taxon>Spiralia</taxon>
        <taxon>Lophotrochozoa</taxon>
        <taxon>Mollusca</taxon>
        <taxon>Gastropoda</taxon>
        <taxon>Heterobranchia</taxon>
        <taxon>Euthyneura</taxon>
        <taxon>Panpulmonata</taxon>
        <taxon>Sacoglossa</taxon>
        <taxon>Placobranchoidea</taxon>
        <taxon>Plakobranchidae</taxon>
        <taxon>Elysia</taxon>
    </lineage>
</organism>
<keyword evidence="7" id="KW-0221">Differentiation</keyword>
<dbReference type="STRING" id="188477.A0A433SQJ2"/>
<dbReference type="GO" id="GO:0005615">
    <property type="term" value="C:extracellular space"/>
    <property type="evidence" value="ECO:0007669"/>
    <property type="project" value="TreeGrafter"/>
</dbReference>
<dbReference type="InterPro" id="IPR008993">
    <property type="entry name" value="TIMP-like_OB-fold"/>
</dbReference>
<comment type="caution">
    <text evidence="13">The sequence shown here is derived from an EMBL/GenBank/DDBJ whole genome shotgun (WGS) entry which is preliminary data.</text>
</comment>
<dbReference type="GO" id="GO:0060070">
    <property type="term" value="P:canonical Wnt signaling pathway"/>
    <property type="evidence" value="ECO:0007669"/>
    <property type="project" value="TreeGrafter"/>
</dbReference>
<dbReference type="PANTHER" id="PTHR11309">
    <property type="entry name" value="FRIZZLED"/>
    <property type="match status" value="1"/>
</dbReference>
<feature type="region of interest" description="Disordered" evidence="10">
    <location>
        <begin position="364"/>
        <end position="478"/>
    </location>
</feature>
<dbReference type="GO" id="GO:0017147">
    <property type="term" value="F:Wnt-protein binding"/>
    <property type="evidence" value="ECO:0007669"/>
    <property type="project" value="TreeGrafter"/>
</dbReference>
<evidence type="ECO:0000256" key="5">
    <source>
        <dbReference type="ARBA" id="ARBA00022687"/>
    </source>
</evidence>
<evidence type="ECO:0000259" key="12">
    <source>
        <dbReference type="PROSITE" id="PS50189"/>
    </source>
</evidence>
<dbReference type="InterPro" id="IPR015526">
    <property type="entry name" value="Frizzled/SFRP"/>
</dbReference>
<gene>
    <name evidence="13" type="ORF">EGW08_020720</name>
</gene>
<dbReference type="InterPro" id="IPR036790">
    <property type="entry name" value="Frizzled_dom_sf"/>
</dbReference>
<evidence type="ECO:0000256" key="2">
    <source>
        <dbReference type="ARBA" id="ARBA00010054"/>
    </source>
</evidence>
<comment type="caution">
    <text evidence="9">Lacks conserved residue(s) required for the propagation of feature annotation.</text>
</comment>
<keyword evidence="4" id="KW-0964">Secreted</keyword>
<evidence type="ECO:0000256" key="7">
    <source>
        <dbReference type="ARBA" id="ARBA00022782"/>
    </source>
</evidence>
<keyword evidence="14" id="KW-1185">Reference proteome</keyword>
<evidence type="ECO:0000256" key="3">
    <source>
        <dbReference type="ARBA" id="ARBA00022473"/>
    </source>
</evidence>
<reference evidence="13 14" key="1">
    <citation type="submission" date="2019-01" db="EMBL/GenBank/DDBJ databases">
        <title>A draft genome assembly of the solar-powered sea slug Elysia chlorotica.</title>
        <authorList>
            <person name="Cai H."/>
            <person name="Li Q."/>
            <person name="Fang X."/>
            <person name="Li J."/>
            <person name="Curtis N.E."/>
            <person name="Altenburger A."/>
            <person name="Shibata T."/>
            <person name="Feng M."/>
            <person name="Maeda T."/>
            <person name="Schwartz J.A."/>
            <person name="Shigenobu S."/>
            <person name="Lundholm N."/>
            <person name="Nishiyama T."/>
            <person name="Yang H."/>
            <person name="Hasebe M."/>
            <person name="Li S."/>
            <person name="Pierce S.K."/>
            <person name="Wang J."/>
        </authorList>
    </citation>
    <scope>NUCLEOTIDE SEQUENCE [LARGE SCALE GENOMIC DNA]</scope>
    <source>
        <strain evidence="13">EC2010</strain>
        <tissue evidence="13">Whole organism of an adult</tissue>
    </source>
</reference>
<dbReference type="AlphaFoldDB" id="A0A433SQJ2"/>
<feature type="compositionally biased region" description="Basic and acidic residues" evidence="10">
    <location>
        <begin position="444"/>
        <end position="478"/>
    </location>
</feature>
<dbReference type="OrthoDB" id="5985572at2759"/>
<keyword evidence="5" id="KW-0879">Wnt signaling pathway</keyword>
<dbReference type="PROSITE" id="PS50038">
    <property type="entry name" value="FZ"/>
    <property type="match status" value="1"/>
</dbReference>
<evidence type="ECO:0000259" key="11">
    <source>
        <dbReference type="PROSITE" id="PS50038"/>
    </source>
</evidence>
<feature type="compositionally biased region" description="Basic residues" evidence="10">
    <location>
        <begin position="384"/>
        <end position="443"/>
    </location>
</feature>
<feature type="domain" description="FZ" evidence="11">
    <location>
        <begin position="107"/>
        <end position="224"/>
    </location>
</feature>
<evidence type="ECO:0000256" key="8">
    <source>
        <dbReference type="ARBA" id="ARBA00023157"/>
    </source>
</evidence>
<dbReference type="Pfam" id="PF01392">
    <property type="entry name" value="Fz"/>
    <property type="match status" value="1"/>
</dbReference>
<dbReference type="Gene3D" id="2.40.50.120">
    <property type="match status" value="1"/>
</dbReference>
<dbReference type="SUPFAM" id="SSF50242">
    <property type="entry name" value="TIMP-like"/>
    <property type="match status" value="1"/>
</dbReference>
<feature type="disulfide bond" evidence="9">
    <location>
        <begin position="187"/>
        <end position="211"/>
    </location>
</feature>
<comment type="subcellular location">
    <subcellularLocation>
        <location evidence="1">Secreted</location>
    </subcellularLocation>
</comment>
<name>A0A433SQJ2_ELYCH</name>
<evidence type="ECO:0000256" key="1">
    <source>
        <dbReference type="ARBA" id="ARBA00004613"/>
    </source>
</evidence>
<keyword evidence="8 9" id="KW-1015">Disulfide bond</keyword>
<dbReference type="SUPFAM" id="SSF63501">
    <property type="entry name" value="Frizzled cysteine-rich domain"/>
    <property type="match status" value="1"/>
</dbReference>
<dbReference type="SMART" id="SM00063">
    <property type="entry name" value="FRI"/>
    <property type="match status" value="1"/>
</dbReference>
<keyword evidence="6" id="KW-0732">Signal</keyword>
<feature type="domain" description="NTR" evidence="12">
    <location>
        <begin position="234"/>
        <end position="357"/>
    </location>
</feature>
<evidence type="ECO:0000256" key="4">
    <source>
        <dbReference type="ARBA" id="ARBA00022525"/>
    </source>
</evidence>
<dbReference type="PANTHER" id="PTHR11309:SF148">
    <property type="entry name" value="SECRETED FRIZZLED-RELATED PROTEIN 1"/>
    <property type="match status" value="1"/>
</dbReference>
<dbReference type="GO" id="GO:0030154">
    <property type="term" value="P:cell differentiation"/>
    <property type="evidence" value="ECO:0007669"/>
    <property type="project" value="UniProtKB-KW"/>
</dbReference>
<dbReference type="InterPro" id="IPR001134">
    <property type="entry name" value="Netrin_domain"/>
</dbReference>
<evidence type="ECO:0000256" key="6">
    <source>
        <dbReference type="ARBA" id="ARBA00022729"/>
    </source>
</evidence>
<evidence type="ECO:0000313" key="13">
    <source>
        <dbReference type="EMBL" id="RUS71522.1"/>
    </source>
</evidence>
<dbReference type="FunFam" id="1.10.2000.10:FF:000001">
    <property type="entry name" value="secreted frizzled-related protein 2"/>
    <property type="match status" value="1"/>
</dbReference>
<evidence type="ECO:0000256" key="9">
    <source>
        <dbReference type="PROSITE-ProRule" id="PRU00090"/>
    </source>
</evidence>
<protein>
    <submittedName>
        <fullName evidence="13">Uncharacterized protein</fullName>
    </submittedName>
</protein>
<comment type="similarity">
    <text evidence="2">Belongs to the secreted frizzled-related protein (sFRP) family.</text>
</comment>
<dbReference type="Proteomes" id="UP000271974">
    <property type="component" value="Unassembled WGS sequence"/>
</dbReference>
<evidence type="ECO:0000256" key="10">
    <source>
        <dbReference type="SAM" id="MobiDB-lite"/>
    </source>
</evidence>